<evidence type="ECO:0000256" key="3">
    <source>
        <dbReference type="ARBA" id="ARBA00004395"/>
    </source>
</evidence>
<dbReference type="FunFam" id="2.30.42.10:FF:000067">
    <property type="entry name" value="Golgi-associated PDZ and coiled-coil motif-containing protein-like"/>
    <property type="match status" value="1"/>
</dbReference>
<dbReference type="GO" id="GO:0000139">
    <property type="term" value="C:Golgi membrane"/>
    <property type="evidence" value="ECO:0007669"/>
    <property type="project" value="UniProtKB-SubCell"/>
</dbReference>
<dbReference type="OMA" id="QCNLRQE"/>
<evidence type="ECO:0000256" key="2">
    <source>
        <dbReference type="ARBA" id="ARBA00004279"/>
    </source>
</evidence>
<dbReference type="CDD" id="cd06800">
    <property type="entry name" value="PDZ_GOPC-like"/>
    <property type="match status" value="1"/>
</dbReference>
<sequence>MTALVERPVAGPMLVWLDALEKDFDKAFVDLDLLLGEIDSDQADIMFESRQKMTALSGAFAQLVHKAQTIFQCNLRQEVAELVQLREDLCLSRSAHYELERESQQLMLQVHSLHCQVHSKTAPHESDMIKKKLEQEILNFRSEIRPPSKLRSEVELLRKENKKYRQMILAMQNEVYGARLAAKYLDKELAGRIQQIQLLGRDMRGAEHDRLWNQLEAEIHLHRHKTVIRACRGRRSSQKHLPTPPHHDYRSLRKQKGVGEIRSVKLVKASHEGLGISITGGKEHGVPILISEIHPKQPAERCGNLFVGDAILSVNGIDLRTAKHNEAVHILSEQEGELNLKVVYVAPDQDSDDDGDVMVETQGGFLFNLYEPFTDRKHQMASLSTLEQTTSSCSSSASHHSDNNNLAAENDTVRER</sequence>
<evidence type="ECO:0000256" key="6">
    <source>
        <dbReference type="ARBA" id="ARBA00022490"/>
    </source>
</evidence>
<evidence type="ECO:0000256" key="4">
    <source>
        <dbReference type="ARBA" id="ARBA00004496"/>
    </source>
</evidence>
<comment type="subcellular location">
    <subcellularLocation>
        <location evidence="2">Cell projection</location>
        <location evidence="2">Dendrite</location>
    </subcellularLocation>
    <subcellularLocation>
        <location evidence="4">Cytoplasm</location>
    </subcellularLocation>
    <subcellularLocation>
        <location evidence="3">Golgi apparatus membrane</location>
        <topology evidence="3">Peripheral membrane protein</topology>
    </subcellularLocation>
    <subcellularLocation>
        <location evidence="1">Golgi apparatus</location>
        <location evidence="1">trans-Golgi network membrane</location>
    </subcellularLocation>
    <subcellularLocation>
        <location evidence="13">Postsynaptic density</location>
    </subcellularLocation>
</comment>
<dbReference type="GO" id="GO:0030425">
    <property type="term" value="C:dendrite"/>
    <property type="evidence" value="ECO:0007669"/>
    <property type="project" value="UniProtKB-SubCell"/>
</dbReference>
<protein>
    <recommendedName>
        <fullName evidence="14">Golgi-associated PDZ and coiled-coil motif-containing protein</fullName>
    </recommendedName>
    <alternativeName>
        <fullName evidence="15">CFTR-associated ligand</fullName>
    </alternativeName>
    <alternativeName>
        <fullName evidence="16">PDZ protein interacting specifically with TC10</fullName>
    </alternativeName>
</protein>
<evidence type="ECO:0000256" key="9">
    <source>
        <dbReference type="ARBA" id="ARBA00023034"/>
    </source>
</evidence>
<evidence type="ECO:0000256" key="15">
    <source>
        <dbReference type="ARBA" id="ARBA00081191"/>
    </source>
</evidence>
<dbReference type="GO" id="GO:0030140">
    <property type="term" value="C:trans-Golgi network transport vesicle"/>
    <property type="evidence" value="ECO:0007669"/>
    <property type="project" value="TreeGrafter"/>
</dbReference>
<evidence type="ECO:0000256" key="17">
    <source>
        <dbReference type="SAM" id="MobiDB-lite"/>
    </source>
</evidence>
<dbReference type="InterPro" id="IPR036034">
    <property type="entry name" value="PDZ_sf"/>
</dbReference>
<dbReference type="GO" id="GO:0015031">
    <property type="term" value="P:protein transport"/>
    <property type="evidence" value="ECO:0007669"/>
    <property type="project" value="UniProtKB-KW"/>
</dbReference>
<reference evidence="20" key="1">
    <citation type="submission" date="2013-10" db="EMBL/GenBank/DDBJ databases">
        <title>Genome sequencing of Onchocerca volvulus.</title>
        <authorList>
            <person name="Cotton J."/>
            <person name="Tsai J."/>
            <person name="Stanley E."/>
            <person name="Tracey A."/>
            <person name="Holroyd N."/>
            <person name="Lustigman S."/>
            <person name="Berriman M."/>
        </authorList>
    </citation>
    <scope>NUCLEOTIDE SEQUENCE</scope>
</reference>
<dbReference type="AlphaFoldDB" id="A0A2K6W5P4"/>
<keyword evidence="12" id="KW-0966">Cell projection</keyword>
<name>A0A2K6W5P4_ONCVO</name>
<dbReference type="SMART" id="SM00228">
    <property type="entry name" value="PDZ"/>
    <property type="match status" value="1"/>
</dbReference>
<dbReference type="SUPFAM" id="SSF50156">
    <property type="entry name" value="PDZ domain-like"/>
    <property type="match status" value="1"/>
</dbReference>
<evidence type="ECO:0000256" key="12">
    <source>
        <dbReference type="ARBA" id="ARBA00023273"/>
    </source>
</evidence>
<reference evidence="19" key="2">
    <citation type="submission" date="2018-02" db="UniProtKB">
        <authorList>
            <consortium name="EnsemblMetazoa"/>
        </authorList>
    </citation>
    <scope>IDENTIFICATION</scope>
</reference>
<evidence type="ECO:0000256" key="11">
    <source>
        <dbReference type="ARBA" id="ARBA00023136"/>
    </source>
</evidence>
<evidence type="ECO:0000256" key="5">
    <source>
        <dbReference type="ARBA" id="ARBA00022448"/>
    </source>
</evidence>
<keyword evidence="20" id="KW-1185">Reference proteome</keyword>
<dbReference type="InterPro" id="IPR038879">
    <property type="entry name" value="GOPC"/>
</dbReference>
<dbReference type="Pfam" id="PF00595">
    <property type="entry name" value="PDZ"/>
    <property type="match status" value="1"/>
</dbReference>
<keyword evidence="7" id="KW-0653">Protein transport</keyword>
<dbReference type="InterPro" id="IPR001478">
    <property type="entry name" value="PDZ"/>
</dbReference>
<evidence type="ECO:0000256" key="14">
    <source>
        <dbReference type="ARBA" id="ARBA00072943"/>
    </source>
</evidence>
<proteinExistence type="predicted"/>
<keyword evidence="5" id="KW-0813">Transport</keyword>
<evidence type="ECO:0000256" key="13">
    <source>
        <dbReference type="ARBA" id="ARBA00034105"/>
    </source>
</evidence>
<evidence type="ECO:0000256" key="1">
    <source>
        <dbReference type="ARBA" id="ARBA00004198"/>
    </source>
</evidence>
<evidence type="ECO:0000259" key="18">
    <source>
        <dbReference type="PROSITE" id="PS50106"/>
    </source>
</evidence>
<dbReference type="PANTHER" id="PTHR16528:SF2">
    <property type="entry name" value="GOLGI-ASSOCIATED PDZ AND COILED-COIL MOTIF-CONTAINING PROTEIN"/>
    <property type="match status" value="1"/>
</dbReference>
<evidence type="ECO:0000256" key="10">
    <source>
        <dbReference type="ARBA" id="ARBA00023054"/>
    </source>
</evidence>
<keyword evidence="6" id="KW-0963">Cytoplasm</keyword>
<dbReference type="PROSITE" id="PS50106">
    <property type="entry name" value="PDZ"/>
    <property type="match status" value="1"/>
</dbReference>
<dbReference type="GO" id="GO:2000009">
    <property type="term" value="P:negative regulation of protein localization to cell surface"/>
    <property type="evidence" value="ECO:0007669"/>
    <property type="project" value="TreeGrafter"/>
</dbReference>
<keyword evidence="10" id="KW-0175">Coiled coil</keyword>
<feature type="domain" description="PDZ" evidence="18">
    <location>
        <begin position="263"/>
        <end position="346"/>
    </location>
</feature>
<dbReference type="GO" id="GO:0044325">
    <property type="term" value="F:transmembrane transporter binding"/>
    <property type="evidence" value="ECO:0007669"/>
    <property type="project" value="TreeGrafter"/>
</dbReference>
<feature type="region of interest" description="Disordered" evidence="17">
    <location>
        <begin position="391"/>
        <end position="416"/>
    </location>
</feature>
<evidence type="ECO:0000313" key="20">
    <source>
        <dbReference type="Proteomes" id="UP000024404"/>
    </source>
</evidence>
<keyword evidence="9" id="KW-0333">Golgi apparatus</keyword>
<dbReference type="GO" id="GO:0042802">
    <property type="term" value="F:identical protein binding"/>
    <property type="evidence" value="ECO:0007669"/>
    <property type="project" value="EnsemblMetazoa"/>
</dbReference>
<dbReference type="STRING" id="6282.A0A2K6W5P4"/>
<dbReference type="GO" id="GO:0005886">
    <property type="term" value="C:plasma membrane"/>
    <property type="evidence" value="ECO:0007669"/>
    <property type="project" value="UniProtKB-ARBA"/>
</dbReference>
<keyword evidence="8" id="KW-0770">Synapse</keyword>
<dbReference type="EnsemblMetazoa" id="OVOC511.1">
    <property type="protein sequence ID" value="OVOC511.1"/>
    <property type="gene ID" value="WBGene00237320"/>
</dbReference>
<evidence type="ECO:0000313" key="19">
    <source>
        <dbReference type="EnsemblMetazoa" id="OVOC511.1"/>
    </source>
</evidence>
<organism evidence="19 20">
    <name type="scientific">Onchocerca volvulus</name>
    <dbReference type="NCBI Taxonomy" id="6282"/>
    <lineage>
        <taxon>Eukaryota</taxon>
        <taxon>Metazoa</taxon>
        <taxon>Ecdysozoa</taxon>
        <taxon>Nematoda</taxon>
        <taxon>Chromadorea</taxon>
        <taxon>Rhabditida</taxon>
        <taxon>Spirurina</taxon>
        <taxon>Spiruromorpha</taxon>
        <taxon>Filarioidea</taxon>
        <taxon>Onchocercidae</taxon>
        <taxon>Onchocerca</taxon>
    </lineage>
</organism>
<feature type="compositionally biased region" description="Low complexity" evidence="17">
    <location>
        <begin position="391"/>
        <end position="407"/>
    </location>
</feature>
<accession>A0A2K6W5P4</accession>
<dbReference type="Gene3D" id="2.30.42.10">
    <property type="match status" value="1"/>
</dbReference>
<evidence type="ECO:0000256" key="7">
    <source>
        <dbReference type="ARBA" id="ARBA00022927"/>
    </source>
</evidence>
<dbReference type="EMBL" id="CMVM020000020">
    <property type="status" value="NOT_ANNOTATED_CDS"/>
    <property type="molecule type" value="Genomic_DNA"/>
</dbReference>
<dbReference type="GO" id="GO:0014069">
    <property type="term" value="C:postsynaptic density"/>
    <property type="evidence" value="ECO:0007669"/>
    <property type="project" value="UniProtKB-SubCell"/>
</dbReference>
<dbReference type="PANTHER" id="PTHR16528">
    <property type="entry name" value="GOLGI-ASSOCIATED PDZ AND COILED-COIL MOTIF-CONTAINING"/>
    <property type="match status" value="1"/>
</dbReference>
<dbReference type="Proteomes" id="UP000024404">
    <property type="component" value="Unassembled WGS sequence"/>
</dbReference>
<evidence type="ECO:0000256" key="8">
    <source>
        <dbReference type="ARBA" id="ARBA00023018"/>
    </source>
</evidence>
<evidence type="ECO:0000256" key="16">
    <source>
        <dbReference type="ARBA" id="ARBA00083668"/>
    </source>
</evidence>
<keyword evidence="11" id="KW-0472">Membrane</keyword>